<feature type="chain" id="PRO_5013072487" description="Hydrophobic surface binding protein A-domain-containing protein" evidence="1">
    <location>
        <begin position="23"/>
        <end position="260"/>
    </location>
</feature>
<evidence type="ECO:0000313" key="2">
    <source>
        <dbReference type="EMBL" id="ORZ17779.1"/>
    </source>
</evidence>
<dbReference type="STRING" id="90262.A0A1X2IJT0"/>
<comment type="caution">
    <text evidence="2">The sequence shown here is derived from an EMBL/GenBank/DDBJ whole genome shotgun (WGS) entry which is preliminary data.</text>
</comment>
<dbReference type="OrthoDB" id="2360307at2759"/>
<sequence length="260" mass="27619">MQLKLASLLFFVLALCAYTSSALPSAHPITAGDELVALSERDVETVNFADHLSGDLAKRTNFPVNADAKLAAKIMVAVKAKVKADIVAKLSASVSEKVKASLDIKVKALGGIISVGDAKINAVQSAAIKKIQVKLDAAIEARLQTQVYASIEADLLKTLKKHKKCSQEELLKILIDLEAKLIATLKVKLPTICAKLKADIQASIDACIKDLQINIPLLLSVKINSSFKVDVAVKACVDLAVKICADLDAKVCAKAVLKAL</sequence>
<protein>
    <recommendedName>
        <fullName evidence="4">Hydrophobic surface binding protein A-domain-containing protein</fullName>
    </recommendedName>
</protein>
<keyword evidence="3" id="KW-1185">Reference proteome</keyword>
<feature type="signal peptide" evidence="1">
    <location>
        <begin position="1"/>
        <end position="22"/>
    </location>
</feature>
<organism evidence="2 3">
    <name type="scientific">Absidia repens</name>
    <dbReference type="NCBI Taxonomy" id="90262"/>
    <lineage>
        <taxon>Eukaryota</taxon>
        <taxon>Fungi</taxon>
        <taxon>Fungi incertae sedis</taxon>
        <taxon>Mucoromycota</taxon>
        <taxon>Mucoromycotina</taxon>
        <taxon>Mucoromycetes</taxon>
        <taxon>Mucorales</taxon>
        <taxon>Cunninghamellaceae</taxon>
        <taxon>Absidia</taxon>
    </lineage>
</organism>
<evidence type="ECO:0000313" key="3">
    <source>
        <dbReference type="Proteomes" id="UP000193560"/>
    </source>
</evidence>
<accession>A0A1X2IJT0</accession>
<reference evidence="2 3" key="1">
    <citation type="submission" date="2016-07" db="EMBL/GenBank/DDBJ databases">
        <title>Pervasive Adenine N6-methylation of Active Genes in Fungi.</title>
        <authorList>
            <consortium name="DOE Joint Genome Institute"/>
            <person name="Mondo S.J."/>
            <person name="Dannebaum R.O."/>
            <person name="Kuo R.C."/>
            <person name="Labutti K."/>
            <person name="Haridas S."/>
            <person name="Kuo A."/>
            <person name="Salamov A."/>
            <person name="Ahrendt S.R."/>
            <person name="Lipzen A."/>
            <person name="Sullivan W."/>
            <person name="Andreopoulos W.B."/>
            <person name="Clum A."/>
            <person name="Lindquist E."/>
            <person name="Daum C."/>
            <person name="Ramamoorthy G.K."/>
            <person name="Gryganskyi A."/>
            <person name="Culley D."/>
            <person name="Magnuson J.K."/>
            <person name="James T.Y."/>
            <person name="O'Malley M.A."/>
            <person name="Stajich J.E."/>
            <person name="Spatafora J.W."/>
            <person name="Visel A."/>
            <person name="Grigoriev I.V."/>
        </authorList>
    </citation>
    <scope>NUCLEOTIDE SEQUENCE [LARGE SCALE GENOMIC DNA]</scope>
    <source>
        <strain evidence="2 3">NRRL 1336</strain>
    </source>
</reference>
<evidence type="ECO:0008006" key="4">
    <source>
        <dbReference type="Google" id="ProtNLM"/>
    </source>
</evidence>
<dbReference type="Proteomes" id="UP000193560">
    <property type="component" value="Unassembled WGS sequence"/>
</dbReference>
<name>A0A1X2IJT0_9FUNG</name>
<evidence type="ECO:0000256" key="1">
    <source>
        <dbReference type="SAM" id="SignalP"/>
    </source>
</evidence>
<keyword evidence="1" id="KW-0732">Signal</keyword>
<proteinExistence type="predicted"/>
<gene>
    <name evidence="2" type="ORF">BCR42DRAFT_373146</name>
</gene>
<dbReference type="EMBL" id="MCGE01000009">
    <property type="protein sequence ID" value="ORZ17779.1"/>
    <property type="molecule type" value="Genomic_DNA"/>
</dbReference>
<dbReference type="AlphaFoldDB" id="A0A1X2IJT0"/>